<keyword evidence="4" id="KW-0410">Iron transport</keyword>
<dbReference type="InterPro" id="IPR039426">
    <property type="entry name" value="TonB-dep_rcpt-like"/>
</dbReference>
<accession>A0A074L2J9</accession>
<gene>
    <name evidence="16" type="ORF">EL17_08055</name>
</gene>
<dbReference type="Gene3D" id="2.40.170.20">
    <property type="entry name" value="TonB-dependent receptor, beta-barrel domain"/>
    <property type="match status" value="1"/>
</dbReference>
<dbReference type="Gene3D" id="2.170.130.10">
    <property type="entry name" value="TonB-dependent receptor, plug domain"/>
    <property type="match status" value="1"/>
</dbReference>
<dbReference type="InterPro" id="IPR036942">
    <property type="entry name" value="Beta-barrel_TonB_sf"/>
</dbReference>
<evidence type="ECO:0000256" key="13">
    <source>
        <dbReference type="RuleBase" id="RU003357"/>
    </source>
</evidence>
<keyword evidence="5 12" id="KW-0812">Transmembrane</keyword>
<evidence type="ECO:0000256" key="8">
    <source>
        <dbReference type="ARBA" id="ARBA00023065"/>
    </source>
</evidence>
<evidence type="ECO:0000256" key="1">
    <source>
        <dbReference type="ARBA" id="ARBA00004571"/>
    </source>
</evidence>
<dbReference type="AlphaFoldDB" id="A0A074L2J9"/>
<reference evidence="16 17" key="1">
    <citation type="submission" date="2014-04" db="EMBL/GenBank/DDBJ databases">
        <title>Characterization and application of a salt tolerant electro-active bacterium.</title>
        <authorList>
            <person name="Yang L."/>
            <person name="Wei S."/>
            <person name="Tay Q.X.M."/>
        </authorList>
    </citation>
    <scope>NUCLEOTIDE SEQUENCE [LARGE SCALE GENOMIC DNA]</scope>
    <source>
        <strain evidence="16 17">LY1</strain>
    </source>
</reference>
<keyword evidence="3 12" id="KW-1134">Transmembrane beta strand</keyword>
<dbReference type="InterPro" id="IPR000531">
    <property type="entry name" value="Beta-barrel_TonB"/>
</dbReference>
<evidence type="ECO:0000256" key="11">
    <source>
        <dbReference type="ARBA" id="ARBA00023237"/>
    </source>
</evidence>
<dbReference type="PROSITE" id="PS52016">
    <property type="entry name" value="TONB_DEPENDENT_REC_3"/>
    <property type="match status" value="1"/>
</dbReference>
<dbReference type="PANTHER" id="PTHR32552:SF68">
    <property type="entry name" value="FERRICHROME OUTER MEMBRANE TRANSPORTER_PHAGE RECEPTOR"/>
    <property type="match status" value="1"/>
</dbReference>
<dbReference type="InterPro" id="IPR012910">
    <property type="entry name" value="Plug_dom"/>
</dbReference>
<dbReference type="InterPro" id="IPR037066">
    <property type="entry name" value="Plug_dom_sf"/>
</dbReference>
<keyword evidence="11 12" id="KW-0998">Cell outer membrane</keyword>
<evidence type="ECO:0008006" key="18">
    <source>
        <dbReference type="Google" id="ProtNLM"/>
    </source>
</evidence>
<keyword evidence="2 12" id="KW-0813">Transport</keyword>
<dbReference type="GO" id="GO:0015344">
    <property type="term" value="F:siderophore uptake transmembrane transporter activity"/>
    <property type="evidence" value="ECO:0007669"/>
    <property type="project" value="TreeGrafter"/>
</dbReference>
<dbReference type="STRING" id="1048983.EL17_08055"/>
<dbReference type="SUPFAM" id="SSF49464">
    <property type="entry name" value="Carboxypeptidase regulatory domain-like"/>
    <property type="match status" value="1"/>
</dbReference>
<keyword evidence="6" id="KW-0732">Signal</keyword>
<evidence type="ECO:0000256" key="5">
    <source>
        <dbReference type="ARBA" id="ARBA00022692"/>
    </source>
</evidence>
<evidence type="ECO:0000256" key="2">
    <source>
        <dbReference type="ARBA" id="ARBA00022448"/>
    </source>
</evidence>
<keyword evidence="10 12" id="KW-0472">Membrane</keyword>
<evidence type="ECO:0000256" key="6">
    <source>
        <dbReference type="ARBA" id="ARBA00022729"/>
    </source>
</evidence>
<dbReference type="Pfam" id="PF13715">
    <property type="entry name" value="CarbopepD_reg_2"/>
    <property type="match status" value="1"/>
</dbReference>
<dbReference type="eggNOG" id="COG4773">
    <property type="taxonomic scope" value="Bacteria"/>
</dbReference>
<sequence length="811" mass="91009">MKKFLFMFLLSAPLYLQGQQIISGKVSDAVTKESIIGATIQLLHSDNGTVTDTEGHFNLEGHGPIQISYIGYKKLIVYPDGDFLEILLHPEVTQLQTVEITGRVSKLYNSDYNFSATKIATRNSEIPQSISTVTKELIADRQAFRLGEVLKNVSGVSTVSFYNHYAIRGVTQNAVSIENRLVNGMRTSQIYFNQPLSTNIERVEVIKGPASMTFSNTDAGGSINMVTKKPLVEARQQVSLTAGSFNTMRGAMDFTGPINEEKTLLYRLNIGYEDALSYRDLQFKKAILVAPSFSYVPNDKTRINLEMTYSQDNSRLDRGQPIFGATAGVTNLNSTPLSFAIGASNDHYHTQETSFMLNLVHEFSKEASLNVSYMKQGWNEDLSEHRTSNIFARDSSGNSIPSLVDMQFFQRQQKWYTNNVNAFINIQKEVGKLKNNTVVGTDYIHYHVIRGAAQNIGRGFINADGTGAINTYDPSTPQLYQYGTFAGVRAPIPNVPYFDLQNPEYLIKNMSDYFLERSDFAPTAYFSNGFYVMNESRIDKFILNLGLRQEYYTDLINYRLSNEDKVTQKALLPRIGLTYLASNNINAYGVYTESYLPQSTASLVNPQAGGPFDPLMSNMIEFGTKTTWFGGALQGNLAVFEINQQNILISANDPGNVNLLRQRGRERYKGAETEIIGNILPNLQVNVAYAYIDARIIEDVDALMGLRKENTPTNNFSLWGRYDFVHPSVQGLGFGFGANHVGEKIPWFTRDFTIPAYTVADAAIYYSVKNMQMALNVNNIFDKEYWLGAINYTRLYPAAPRNAMLNVTYNF</sequence>
<evidence type="ECO:0000259" key="15">
    <source>
        <dbReference type="Pfam" id="PF07715"/>
    </source>
</evidence>
<dbReference type="Pfam" id="PF07715">
    <property type="entry name" value="Plug"/>
    <property type="match status" value="1"/>
</dbReference>
<keyword evidence="7" id="KW-0408">Iron</keyword>
<keyword evidence="17" id="KW-1185">Reference proteome</keyword>
<protein>
    <recommendedName>
        <fullName evidence="18">Ferrichrome-iron receptor</fullName>
    </recommendedName>
</protein>
<comment type="subcellular location">
    <subcellularLocation>
        <location evidence="1 12">Cell outer membrane</location>
        <topology evidence="1 12">Multi-pass membrane protein</topology>
    </subcellularLocation>
</comment>
<feature type="domain" description="TonB-dependent receptor plug" evidence="15">
    <location>
        <begin position="124"/>
        <end position="221"/>
    </location>
</feature>
<evidence type="ECO:0000256" key="10">
    <source>
        <dbReference type="ARBA" id="ARBA00023136"/>
    </source>
</evidence>
<dbReference type="OrthoDB" id="9758472at2"/>
<comment type="similarity">
    <text evidence="12 13">Belongs to the TonB-dependent receptor family.</text>
</comment>
<dbReference type="CDD" id="cd01347">
    <property type="entry name" value="ligand_gated_channel"/>
    <property type="match status" value="1"/>
</dbReference>
<comment type="caution">
    <text evidence="16">The sequence shown here is derived from an EMBL/GenBank/DDBJ whole genome shotgun (WGS) entry which is preliminary data.</text>
</comment>
<evidence type="ECO:0000256" key="4">
    <source>
        <dbReference type="ARBA" id="ARBA00022496"/>
    </source>
</evidence>
<evidence type="ECO:0000313" key="16">
    <source>
        <dbReference type="EMBL" id="KEO74088.1"/>
    </source>
</evidence>
<evidence type="ECO:0000313" key="17">
    <source>
        <dbReference type="Proteomes" id="UP000027821"/>
    </source>
</evidence>
<evidence type="ECO:0000259" key="14">
    <source>
        <dbReference type="Pfam" id="PF00593"/>
    </source>
</evidence>
<feature type="domain" description="TonB-dependent receptor-like beta-barrel" evidence="14">
    <location>
        <begin position="297"/>
        <end position="780"/>
    </location>
</feature>
<dbReference type="Pfam" id="PF00593">
    <property type="entry name" value="TonB_dep_Rec_b-barrel"/>
    <property type="match status" value="1"/>
</dbReference>
<evidence type="ECO:0000256" key="7">
    <source>
        <dbReference type="ARBA" id="ARBA00023004"/>
    </source>
</evidence>
<evidence type="ECO:0000256" key="9">
    <source>
        <dbReference type="ARBA" id="ARBA00023077"/>
    </source>
</evidence>
<keyword evidence="8" id="KW-0406">Ion transport</keyword>
<name>A0A074L2J9_9BACT</name>
<proteinExistence type="inferred from homology"/>
<organism evidence="16 17">
    <name type="scientific">Anditalea andensis</name>
    <dbReference type="NCBI Taxonomy" id="1048983"/>
    <lineage>
        <taxon>Bacteria</taxon>
        <taxon>Pseudomonadati</taxon>
        <taxon>Bacteroidota</taxon>
        <taxon>Cytophagia</taxon>
        <taxon>Cytophagales</taxon>
        <taxon>Cytophagaceae</taxon>
        <taxon>Anditalea</taxon>
    </lineage>
</organism>
<dbReference type="Proteomes" id="UP000027821">
    <property type="component" value="Unassembled WGS sequence"/>
</dbReference>
<dbReference type="SUPFAM" id="SSF56935">
    <property type="entry name" value="Porins"/>
    <property type="match status" value="1"/>
</dbReference>
<dbReference type="PANTHER" id="PTHR32552">
    <property type="entry name" value="FERRICHROME IRON RECEPTOR-RELATED"/>
    <property type="match status" value="1"/>
</dbReference>
<evidence type="ECO:0000256" key="12">
    <source>
        <dbReference type="PROSITE-ProRule" id="PRU01360"/>
    </source>
</evidence>
<keyword evidence="9 13" id="KW-0798">TonB box</keyword>
<evidence type="ECO:0000256" key="3">
    <source>
        <dbReference type="ARBA" id="ARBA00022452"/>
    </source>
</evidence>
<dbReference type="GO" id="GO:0009279">
    <property type="term" value="C:cell outer membrane"/>
    <property type="evidence" value="ECO:0007669"/>
    <property type="project" value="UniProtKB-SubCell"/>
</dbReference>
<dbReference type="EMBL" id="JMIH01000016">
    <property type="protein sequence ID" value="KEO74088.1"/>
    <property type="molecule type" value="Genomic_DNA"/>
</dbReference>
<dbReference type="InterPro" id="IPR008969">
    <property type="entry name" value="CarboxyPept-like_regulatory"/>
</dbReference>